<evidence type="ECO:0000256" key="3">
    <source>
        <dbReference type="SAM" id="SignalP"/>
    </source>
</evidence>
<name>A0A8E6B4K7_9BACT</name>
<feature type="chain" id="PRO_5034208747" evidence="3">
    <location>
        <begin position="38"/>
        <end position="481"/>
    </location>
</feature>
<dbReference type="InterPro" id="IPR051201">
    <property type="entry name" value="Chloro_Bact_Ser_Proteases"/>
</dbReference>
<dbReference type="Gene3D" id="2.40.10.120">
    <property type="match status" value="1"/>
</dbReference>
<dbReference type="GO" id="GO:0004252">
    <property type="term" value="F:serine-type endopeptidase activity"/>
    <property type="evidence" value="ECO:0007669"/>
    <property type="project" value="InterPro"/>
</dbReference>
<sequence length="481" mass="52076">MPGACMKVLSAVTLPRRIFLSACFSVIAGLVPTPIQAQNNANRPLFPQTGTNPRRTACVEVAEKCRGAVVNIHSERTISAATRDQFYEQVQSSQRVNGMGTGIVIDPRGYVITNHHVVDDVQLLRVRLTDGSNLLARVVARDPENDLALLKIDPAKPLPTIPLGTATDLMDGEPVIAIGNAFGYEHTITTGIVSAQKRNVSLNKEVSYRNLIQTDASINPGNSGGPLLNVYGELIGVNVAIRAGAQGIGFTIPVDQMINAASDMISLRRRTGIIHGLGIRNMLDASQNPIRRWALVDRCDAKFPGAEAGLQIGDVIDRVGEFEVKTNLDFERALIDIRNGEKLVVLGRRGVNAKGEGGAEFKLELVLKPTNSVNATAVSNSDIVWKKLGIRVQPANVETVTKVNAQLHGGMTILEVNTNSPAAKAGLQRGDILIGLHQWETITSENIQFVLTHPDLNSFTPLRYHLIRNGKLQPGWFGTID</sequence>
<keyword evidence="2" id="KW-0378">Hydrolase</keyword>
<dbReference type="InterPro" id="IPR036034">
    <property type="entry name" value="PDZ_sf"/>
</dbReference>
<dbReference type="PANTHER" id="PTHR43343">
    <property type="entry name" value="PEPTIDASE S12"/>
    <property type="match status" value="1"/>
</dbReference>
<dbReference type="GO" id="GO:0006508">
    <property type="term" value="P:proteolysis"/>
    <property type="evidence" value="ECO:0007669"/>
    <property type="project" value="UniProtKB-KW"/>
</dbReference>
<dbReference type="SUPFAM" id="SSF50156">
    <property type="entry name" value="PDZ domain-like"/>
    <property type="match status" value="2"/>
</dbReference>
<dbReference type="InterPro" id="IPR001940">
    <property type="entry name" value="Peptidase_S1C"/>
</dbReference>
<reference evidence="4" key="1">
    <citation type="submission" date="2021-05" db="EMBL/GenBank/DDBJ databases">
        <title>Complete genome sequence of the cellulolytic planctomycete Telmatocola sphagniphila SP2T and characterization of the first cellulase from planctomycetes.</title>
        <authorList>
            <person name="Rakitin A.L."/>
            <person name="Beletsky A.V."/>
            <person name="Naumoff D.G."/>
            <person name="Kulichevskaya I.S."/>
            <person name="Mardanov A.V."/>
            <person name="Ravin N.V."/>
            <person name="Dedysh S.N."/>
        </authorList>
    </citation>
    <scope>NUCLEOTIDE SEQUENCE</scope>
    <source>
        <strain evidence="4">SP2T</strain>
    </source>
</reference>
<evidence type="ECO:0000256" key="2">
    <source>
        <dbReference type="ARBA" id="ARBA00022801"/>
    </source>
</evidence>
<feature type="signal peptide" evidence="3">
    <location>
        <begin position="1"/>
        <end position="37"/>
    </location>
</feature>
<dbReference type="AlphaFoldDB" id="A0A8E6B4K7"/>
<accession>A0A8E6B4K7</accession>
<evidence type="ECO:0000256" key="1">
    <source>
        <dbReference type="ARBA" id="ARBA00022670"/>
    </source>
</evidence>
<gene>
    <name evidence="4" type="ORF">KIH39_16295</name>
</gene>
<proteinExistence type="predicted"/>
<keyword evidence="3" id="KW-0732">Signal</keyword>
<keyword evidence="1" id="KW-0645">Protease</keyword>
<dbReference type="Proteomes" id="UP000676194">
    <property type="component" value="Chromosome"/>
</dbReference>
<dbReference type="PRINTS" id="PR00834">
    <property type="entry name" value="PROTEASES2C"/>
</dbReference>
<organism evidence="4 5">
    <name type="scientific">Telmatocola sphagniphila</name>
    <dbReference type="NCBI Taxonomy" id="1123043"/>
    <lineage>
        <taxon>Bacteria</taxon>
        <taxon>Pseudomonadati</taxon>
        <taxon>Planctomycetota</taxon>
        <taxon>Planctomycetia</taxon>
        <taxon>Gemmatales</taxon>
        <taxon>Gemmataceae</taxon>
    </lineage>
</organism>
<dbReference type="Pfam" id="PF13365">
    <property type="entry name" value="Trypsin_2"/>
    <property type="match status" value="1"/>
</dbReference>
<evidence type="ECO:0000313" key="4">
    <source>
        <dbReference type="EMBL" id="QVL30408.1"/>
    </source>
</evidence>
<dbReference type="KEGG" id="tsph:KIH39_16295"/>
<dbReference type="SUPFAM" id="SSF50494">
    <property type="entry name" value="Trypsin-like serine proteases"/>
    <property type="match status" value="1"/>
</dbReference>
<dbReference type="InterPro" id="IPR009003">
    <property type="entry name" value="Peptidase_S1_PA"/>
</dbReference>
<keyword evidence="5" id="KW-1185">Reference proteome</keyword>
<dbReference type="EMBL" id="CP074694">
    <property type="protein sequence ID" value="QVL30408.1"/>
    <property type="molecule type" value="Genomic_DNA"/>
</dbReference>
<evidence type="ECO:0000313" key="5">
    <source>
        <dbReference type="Proteomes" id="UP000676194"/>
    </source>
</evidence>
<dbReference type="PANTHER" id="PTHR43343:SF3">
    <property type="entry name" value="PROTEASE DO-LIKE 8, CHLOROPLASTIC"/>
    <property type="match status" value="1"/>
</dbReference>
<dbReference type="Gene3D" id="2.30.42.10">
    <property type="match status" value="2"/>
</dbReference>
<protein>
    <submittedName>
        <fullName evidence="4">Trypsin-like peptidase domain-containing protein</fullName>
    </submittedName>
</protein>